<protein>
    <submittedName>
        <fullName evidence="2">Uncharacterized protein</fullName>
    </submittedName>
</protein>
<reference evidence="2 3" key="1">
    <citation type="journal article" date="2012" name="Genome Biol.">
        <title>Genome and low-iron response of an oceanic diatom adapted to chronic iron limitation.</title>
        <authorList>
            <person name="Lommer M."/>
            <person name="Specht M."/>
            <person name="Roy A.S."/>
            <person name="Kraemer L."/>
            <person name="Andreson R."/>
            <person name="Gutowska M.A."/>
            <person name="Wolf J."/>
            <person name="Bergner S.V."/>
            <person name="Schilhabel M.B."/>
            <person name="Klostermeier U.C."/>
            <person name="Beiko R.G."/>
            <person name="Rosenstiel P."/>
            <person name="Hippler M."/>
            <person name="Laroche J."/>
        </authorList>
    </citation>
    <scope>NUCLEOTIDE SEQUENCE [LARGE SCALE GENOMIC DNA]</scope>
    <source>
        <strain evidence="2 3">CCMP1005</strain>
    </source>
</reference>
<dbReference type="Proteomes" id="UP000266841">
    <property type="component" value="Unassembled WGS sequence"/>
</dbReference>
<comment type="caution">
    <text evidence="2">The sequence shown here is derived from an EMBL/GenBank/DDBJ whole genome shotgun (WGS) entry which is preliminary data.</text>
</comment>
<evidence type="ECO:0000313" key="3">
    <source>
        <dbReference type="Proteomes" id="UP000266841"/>
    </source>
</evidence>
<sequence length="187" mass="21234">MYSPRNTDRGEEEQLPLSVSATVSEKKWQKTKDCIRQLAELVSAADAAASPGSSEAVRIPLKPLLSIMGFLIYVVRTYDWMTPYLKGLNNVINGWRPGYEDGWKLTGRAAREHERAQEEAERDLTSGSHTMMFRRAHEENLDEVVPVAVEPDAPSTGRARRRRPGRGRKRPAPRNEGSHEVQKRQKR</sequence>
<evidence type="ECO:0000313" key="2">
    <source>
        <dbReference type="EMBL" id="EJK47338.1"/>
    </source>
</evidence>
<dbReference type="AlphaFoldDB" id="K0R3B0"/>
<dbReference type="EMBL" id="AGNL01047065">
    <property type="protein sequence ID" value="EJK47338.1"/>
    <property type="molecule type" value="Genomic_DNA"/>
</dbReference>
<accession>K0R3B0</accession>
<keyword evidence="3" id="KW-1185">Reference proteome</keyword>
<name>K0R3B0_THAOC</name>
<feature type="compositionally biased region" description="Basic residues" evidence="1">
    <location>
        <begin position="158"/>
        <end position="172"/>
    </location>
</feature>
<feature type="compositionally biased region" description="Basic and acidic residues" evidence="1">
    <location>
        <begin position="176"/>
        <end position="187"/>
    </location>
</feature>
<organism evidence="2 3">
    <name type="scientific">Thalassiosira oceanica</name>
    <name type="common">Marine diatom</name>
    <dbReference type="NCBI Taxonomy" id="159749"/>
    <lineage>
        <taxon>Eukaryota</taxon>
        <taxon>Sar</taxon>
        <taxon>Stramenopiles</taxon>
        <taxon>Ochrophyta</taxon>
        <taxon>Bacillariophyta</taxon>
        <taxon>Coscinodiscophyceae</taxon>
        <taxon>Thalassiosirophycidae</taxon>
        <taxon>Thalassiosirales</taxon>
        <taxon>Thalassiosiraceae</taxon>
        <taxon>Thalassiosira</taxon>
    </lineage>
</organism>
<gene>
    <name evidence="2" type="ORF">THAOC_33950</name>
</gene>
<proteinExistence type="predicted"/>
<feature type="compositionally biased region" description="Low complexity" evidence="1">
    <location>
        <begin position="143"/>
        <end position="154"/>
    </location>
</feature>
<evidence type="ECO:0000256" key="1">
    <source>
        <dbReference type="SAM" id="MobiDB-lite"/>
    </source>
</evidence>
<dbReference type="OrthoDB" id="46137at2759"/>
<feature type="region of interest" description="Disordered" evidence="1">
    <location>
        <begin position="142"/>
        <end position="187"/>
    </location>
</feature>